<dbReference type="AlphaFoldDB" id="A0A0K0G2W5"/>
<dbReference type="InterPro" id="IPR000215">
    <property type="entry name" value="Serpin_fam"/>
</dbReference>
<sequence length="372" mass="42696">MVNSSNLIVESQANFAIKSLTKLSQGNESLVFSPLSLTLALTFCFLGSKGKTNSEIKNFLFPKIDEDEFIEYLEDIIKNVEEFSESYTTVRIANKLYLKKDLKPSEDYLKKINKHFKGSAKNVDFTNPNLSSTIINDYISNSTKTRIKNIISSKDILPKIDSIIVSTISFQSSWEERFKKKLTKNSAFFKDLKQNVFVSLMHKQSYLPYSENSDFHFLQLPYSDEDFSFAILLPKVKSKLRSLLKKVTGKTFLSLLRKTDMAQVLLDIPKFKLESSENYVKLLKSIGLKNSFNSKEDFSLISPNMKAFEIRHKSKIGISERGTEVTKDTSIKMLPSSDFFHSGTKKVTIRADHPFLFFILFKEQILFNGIYQ</sequence>
<comment type="similarity">
    <text evidence="1 2">Belongs to the serpin family.</text>
</comment>
<dbReference type="Gene3D" id="3.30.497.10">
    <property type="entry name" value="Antithrombin, subunit I, domain 2"/>
    <property type="match status" value="1"/>
</dbReference>
<name>A0A0K0G2W5_STRVS</name>
<proteinExistence type="inferred from homology"/>
<keyword evidence="4" id="KW-1185">Reference proteome</keyword>
<dbReference type="InterPro" id="IPR036186">
    <property type="entry name" value="Serpin_sf"/>
</dbReference>
<evidence type="ECO:0000259" key="3">
    <source>
        <dbReference type="SMART" id="SM00093"/>
    </source>
</evidence>
<dbReference type="Gene3D" id="2.30.39.10">
    <property type="entry name" value="Alpha-1-antitrypsin, domain 1"/>
    <property type="match status" value="1"/>
</dbReference>
<dbReference type="PANTHER" id="PTHR11461:SF211">
    <property type="entry name" value="GH10112P-RELATED"/>
    <property type="match status" value="1"/>
</dbReference>
<dbReference type="PANTHER" id="PTHR11461">
    <property type="entry name" value="SERINE PROTEASE INHIBITOR, SERPIN"/>
    <property type="match status" value="1"/>
</dbReference>
<dbReference type="InterPro" id="IPR023796">
    <property type="entry name" value="Serpin_dom"/>
</dbReference>
<dbReference type="Pfam" id="PF00079">
    <property type="entry name" value="Serpin"/>
    <property type="match status" value="1"/>
</dbReference>
<dbReference type="GO" id="GO:0005615">
    <property type="term" value="C:extracellular space"/>
    <property type="evidence" value="ECO:0007669"/>
    <property type="project" value="InterPro"/>
</dbReference>
<reference evidence="5" key="2">
    <citation type="submission" date="2015-08" db="UniProtKB">
        <authorList>
            <consortium name="WormBaseParasite"/>
        </authorList>
    </citation>
    <scope>IDENTIFICATION</scope>
</reference>
<dbReference type="Proteomes" id="UP000035680">
    <property type="component" value="Unassembled WGS sequence"/>
</dbReference>
<dbReference type="InterPro" id="IPR042185">
    <property type="entry name" value="Serpin_sf_2"/>
</dbReference>
<dbReference type="GO" id="GO:0004867">
    <property type="term" value="F:serine-type endopeptidase inhibitor activity"/>
    <property type="evidence" value="ECO:0007669"/>
    <property type="project" value="InterPro"/>
</dbReference>
<dbReference type="SMART" id="SM00093">
    <property type="entry name" value="SERPIN"/>
    <property type="match status" value="1"/>
</dbReference>
<dbReference type="CDD" id="cd00172">
    <property type="entry name" value="serpin"/>
    <property type="match status" value="1"/>
</dbReference>
<accession>A0A0K0G2W5</accession>
<organism evidence="4 5">
    <name type="scientific">Strongyloides venezuelensis</name>
    <name type="common">Threadworm</name>
    <dbReference type="NCBI Taxonomy" id="75913"/>
    <lineage>
        <taxon>Eukaryota</taxon>
        <taxon>Metazoa</taxon>
        <taxon>Ecdysozoa</taxon>
        <taxon>Nematoda</taxon>
        <taxon>Chromadorea</taxon>
        <taxon>Rhabditida</taxon>
        <taxon>Tylenchina</taxon>
        <taxon>Panagrolaimomorpha</taxon>
        <taxon>Strongyloidoidea</taxon>
        <taxon>Strongyloididae</taxon>
        <taxon>Strongyloides</taxon>
    </lineage>
</organism>
<dbReference type="SUPFAM" id="SSF56574">
    <property type="entry name" value="Serpins"/>
    <property type="match status" value="1"/>
</dbReference>
<dbReference type="InterPro" id="IPR042178">
    <property type="entry name" value="Serpin_sf_1"/>
</dbReference>
<dbReference type="WBParaSite" id="SVE_1906600.1">
    <property type="protein sequence ID" value="SVE_1906600.1"/>
    <property type="gene ID" value="SVE_1906600"/>
</dbReference>
<evidence type="ECO:0000256" key="1">
    <source>
        <dbReference type="ARBA" id="ARBA00009500"/>
    </source>
</evidence>
<evidence type="ECO:0000256" key="2">
    <source>
        <dbReference type="RuleBase" id="RU000411"/>
    </source>
</evidence>
<protein>
    <submittedName>
        <fullName evidence="5">SERPIN domain-containing protein</fullName>
    </submittedName>
</protein>
<feature type="domain" description="Serpin" evidence="3">
    <location>
        <begin position="17"/>
        <end position="371"/>
    </location>
</feature>
<dbReference type="STRING" id="75913.A0A0K0G2W5"/>
<reference evidence="4" key="1">
    <citation type="submission" date="2014-07" db="EMBL/GenBank/DDBJ databases">
        <authorList>
            <person name="Martin A.A"/>
            <person name="De Silva N."/>
        </authorList>
    </citation>
    <scope>NUCLEOTIDE SEQUENCE</scope>
</reference>
<evidence type="ECO:0000313" key="5">
    <source>
        <dbReference type="WBParaSite" id="SVE_1906600.1"/>
    </source>
</evidence>
<evidence type="ECO:0000313" key="4">
    <source>
        <dbReference type="Proteomes" id="UP000035680"/>
    </source>
</evidence>